<gene>
    <name evidence="1" type="ORF">ACFQ07_30970</name>
</gene>
<name>A0ABW3CRZ4_9ACTN</name>
<proteinExistence type="predicted"/>
<comment type="caution">
    <text evidence="1">The sequence shown here is derived from an EMBL/GenBank/DDBJ whole genome shotgun (WGS) entry which is preliminary data.</text>
</comment>
<dbReference type="EMBL" id="JBHTIR010004225">
    <property type="protein sequence ID" value="MFD0856695.1"/>
    <property type="molecule type" value="Genomic_DNA"/>
</dbReference>
<protein>
    <submittedName>
        <fullName evidence="1">Uncharacterized protein</fullName>
    </submittedName>
</protein>
<dbReference type="Proteomes" id="UP001597083">
    <property type="component" value="Unassembled WGS sequence"/>
</dbReference>
<evidence type="ECO:0000313" key="2">
    <source>
        <dbReference type="Proteomes" id="UP001597083"/>
    </source>
</evidence>
<keyword evidence="2" id="KW-1185">Reference proteome</keyword>
<organism evidence="1 2">
    <name type="scientific">Actinomadura adrarensis</name>
    <dbReference type="NCBI Taxonomy" id="1819600"/>
    <lineage>
        <taxon>Bacteria</taxon>
        <taxon>Bacillati</taxon>
        <taxon>Actinomycetota</taxon>
        <taxon>Actinomycetes</taxon>
        <taxon>Streptosporangiales</taxon>
        <taxon>Thermomonosporaceae</taxon>
        <taxon>Actinomadura</taxon>
    </lineage>
</organism>
<evidence type="ECO:0000313" key="1">
    <source>
        <dbReference type="EMBL" id="MFD0856695.1"/>
    </source>
</evidence>
<accession>A0ABW3CRZ4</accession>
<sequence length="414" mass="46306">MPVDEALQARMAEPDFWHRYLFDDDFEDEDEDLDELEDENYKVEFGLGGEVSLILDIGMNGYFELGMRVPHGEGYSTLGWDDEGHFHPHVMRWSELDLLCRAMAMHDPLLRHPGPMLALLVRFAFLSDECDDISTMSPLIDAAFRTVRPGPEKGVRPETRDWYELRNLRGTGVGWTTRADGYEAVVKPDDIGHDVPELYSVRTPDSEDFPFAEWAALLDRARQIVTITDPALQAEDVQAALTRCTAKKSGHKHIGELAEALRNAGFTHPVLLRALEDAVSRAESCWVVATLAGIDQGKLVKRWFGTSPLVDARSWSLSLDLDMEGRPETLDVEIVTELNEALKRAGLGSAEVGAASYRKEPDGRSVQTWSSIDIDIRDHLKAAIDLITATVRRHNATAIATLKHESPPQEQIPL</sequence>
<reference evidence="2" key="1">
    <citation type="journal article" date="2019" name="Int. J. Syst. Evol. Microbiol.">
        <title>The Global Catalogue of Microorganisms (GCM) 10K type strain sequencing project: providing services to taxonomists for standard genome sequencing and annotation.</title>
        <authorList>
            <consortium name="The Broad Institute Genomics Platform"/>
            <consortium name="The Broad Institute Genome Sequencing Center for Infectious Disease"/>
            <person name="Wu L."/>
            <person name="Ma J."/>
        </authorList>
    </citation>
    <scope>NUCLEOTIDE SEQUENCE [LARGE SCALE GENOMIC DNA]</scope>
    <source>
        <strain evidence="2">JCM 31696</strain>
    </source>
</reference>